<feature type="transmembrane region" description="Helical" evidence="6">
    <location>
        <begin position="83"/>
        <end position="108"/>
    </location>
</feature>
<dbReference type="EMBL" id="CALNXJ010000034">
    <property type="protein sequence ID" value="CAH3140669.1"/>
    <property type="molecule type" value="Genomic_DNA"/>
</dbReference>
<accession>A0AAU9X9B9</accession>
<dbReference type="CDD" id="cd00637">
    <property type="entry name" value="7tm_classA_rhodopsin-like"/>
    <property type="match status" value="1"/>
</dbReference>
<keyword evidence="5 6" id="KW-0472">Membrane</keyword>
<dbReference type="PRINTS" id="PR00237">
    <property type="entry name" value="GPCRRHODOPSN"/>
</dbReference>
<feature type="transmembrane region" description="Helical" evidence="6">
    <location>
        <begin position="120"/>
        <end position="138"/>
    </location>
</feature>
<keyword evidence="2" id="KW-1003">Cell membrane</keyword>
<dbReference type="Gene3D" id="1.20.1070.10">
    <property type="entry name" value="Rhodopsin 7-helix transmembrane proteins"/>
    <property type="match status" value="1"/>
</dbReference>
<protein>
    <recommendedName>
        <fullName evidence="7">G-protein coupled receptors family 1 profile domain-containing protein</fullName>
    </recommendedName>
</protein>
<evidence type="ECO:0000259" key="7">
    <source>
        <dbReference type="PROSITE" id="PS50262"/>
    </source>
</evidence>
<evidence type="ECO:0000313" key="9">
    <source>
        <dbReference type="Proteomes" id="UP001159428"/>
    </source>
</evidence>
<evidence type="ECO:0000313" key="8">
    <source>
        <dbReference type="EMBL" id="CAH3140669.1"/>
    </source>
</evidence>
<dbReference type="PANTHER" id="PTHR22750">
    <property type="entry name" value="G-PROTEIN COUPLED RECEPTOR"/>
    <property type="match status" value="1"/>
</dbReference>
<keyword evidence="3 6" id="KW-0812">Transmembrane</keyword>
<feature type="transmembrane region" description="Helical" evidence="6">
    <location>
        <begin position="144"/>
        <end position="165"/>
    </location>
</feature>
<dbReference type="Pfam" id="PF00001">
    <property type="entry name" value="7tm_1"/>
    <property type="match status" value="2"/>
</dbReference>
<comment type="subcellular location">
    <subcellularLocation>
        <location evidence="1">Cell membrane</location>
        <topology evidence="1">Multi-pass membrane protein</topology>
    </subcellularLocation>
</comment>
<evidence type="ECO:0000256" key="4">
    <source>
        <dbReference type="ARBA" id="ARBA00022989"/>
    </source>
</evidence>
<dbReference type="InterPro" id="IPR017452">
    <property type="entry name" value="GPCR_Rhodpsn_7TM"/>
</dbReference>
<dbReference type="GO" id="GO:0005886">
    <property type="term" value="C:plasma membrane"/>
    <property type="evidence" value="ECO:0007669"/>
    <property type="project" value="UniProtKB-SubCell"/>
</dbReference>
<evidence type="ECO:0000256" key="6">
    <source>
        <dbReference type="SAM" id="Phobius"/>
    </source>
</evidence>
<dbReference type="InterPro" id="IPR000276">
    <property type="entry name" value="GPCR_Rhodpsn"/>
</dbReference>
<evidence type="ECO:0000256" key="3">
    <source>
        <dbReference type="ARBA" id="ARBA00022692"/>
    </source>
</evidence>
<evidence type="ECO:0000256" key="2">
    <source>
        <dbReference type="ARBA" id="ARBA00022475"/>
    </source>
</evidence>
<organism evidence="8 9">
    <name type="scientific">Pocillopora meandrina</name>
    <dbReference type="NCBI Taxonomy" id="46732"/>
    <lineage>
        <taxon>Eukaryota</taxon>
        <taxon>Metazoa</taxon>
        <taxon>Cnidaria</taxon>
        <taxon>Anthozoa</taxon>
        <taxon>Hexacorallia</taxon>
        <taxon>Scleractinia</taxon>
        <taxon>Astrocoeniina</taxon>
        <taxon>Pocilloporidae</taxon>
        <taxon>Pocillopora</taxon>
    </lineage>
</organism>
<dbReference type="GO" id="GO:0004930">
    <property type="term" value="F:G protein-coupled receptor activity"/>
    <property type="evidence" value="ECO:0007669"/>
    <property type="project" value="InterPro"/>
</dbReference>
<name>A0AAU9X9B9_9CNID</name>
<comment type="caution">
    <text evidence="8">The sequence shown here is derived from an EMBL/GenBank/DDBJ whole genome shotgun (WGS) entry which is preliminary data.</text>
</comment>
<dbReference type="SUPFAM" id="SSF81321">
    <property type="entry name" value="Family A G protein-coupled receptor-like"/>
    <property type="match status" value="1"/>
</dbReference>
<dbReference type="Proteomes" id="UP001159428">
    <property type="component" value="Unassembled WGS sequence"/>
</dbReference>
<feature type="transmembrane region" description="Helical" evidence="6">
    <location>
        <begin position="6"/>
        <end position="25"/>
    </location>
</feature>
<feature type="transmembrane region" description="Helical" evidence="6">
    <location>
        <begin position="237"/>
        <end position="259"/>
    </location>
</feature>
<evidence type="ECO:0000256" key="5">
    <source>
        <dbReference type="ARBA" id="ARBA00023136"/>
    </source>
</evidence>
<proteinExistence type="predicted"/>
<keyword evidence="4 6" id="KW-1133">Transmembrane helix</keyword>
<feature type="transmembrane region" description="Helical" evidence="6">
    <location>
        <begin position="204"/>
        <end position="225"/>
    </location>
</feature>
<dbReference type="AlphaFoldDB" id="A0AAU9X9B9"/>
<reference evidence="8 9" key="1">
    <citation type="submission" date="2022-05" db="EMBL/GenBank/DDBJ databases">
        <authorList>
            <consortium name="Genoscope - CEA"/>
            <person name="William W."/>
        </authorList>
    </citation>
    <scope>NUCLEOTIDE SEQUENCE [LARGE SCALE GENOMIC DNA]</scope>
</reference>
<keyword evidence="9" id="KW-1185">Reference proteome</keyword>
<dbReference type="PROSITE" id="PS50262">
    <property type="entry name" value="G_PROTEIN_RECEP_F1_2"/>
    <property type="match status" value="1"/>
</dbReference>
<feature type="domain" description="G-protein coupled receptors family 1 profile" evidence="7">
    <location>
        <begin position="17"/>
        <end position="257"/>
    </location>
</feature>
<sequence>MIIATTNIFLSFLAFLGNTLILVALSKESSLHPPAKLLYRCLAITDLCVGLISEPSSVVYWLSLVREDWKLCHHALKMSFLSYYILSLVSLLTMTAISVDRLLALLLGQRFGHAVTLKRTCVIVVIIWAFSITAGISHVINYRVAGWCSYGVVSLCIITATLSYIKIFCALRQNHVRGQVFFPPQPGEPVPLNMIRYRKAVNSALWVQLALIVCYLPYSIATGLFQSQNELSSLEFVVLESTVTLVYLNSSLNPFLYCWKIAEVRKEVKGAISKALSTLLGYSIQNN</sequence>
<evidence type="ECO:0000256" key="1">
    <source>
        <dbReference type="ARBA" id="ARBA00004651"/>
    </source>
</evidence>
<gene>
    <name evidence="8" type="ORF">PMEA_00019359</name>
</gene>